<name>A0A7I8KT00_SPIIN</name>
<gene>
    <name evidence="2" type="ORF">SI8410_07010804</name>
</gene>
<reference evidence="2" key="1">
    <citation type="submission" date="2020-02" db="EMBL/GenBank/DDBJ databases">
        <authorList>
            <person name="Scholz U."/>
            <person name="Mascher M."/>
            <person name="Fiebig A."/>
        </authorList>
    </citation>
    <scope>NUCLEOTIDE SEQUENCE</scope>
</reference>
<feature type="compositionally biased region" description="Basic and acidic residues" evidence="1">
    <location>
        <begin position="20"/>
        <end position="29"/>
    </location>
</feature>
<dbReference type="AlphaFoldDB" id="A0A7I8KT00"/>
<dbReference type="EMBL" id="LR746270">
    <property type="protein sequence ID" value="CAA7400134.1"/>
    <property type="molecule type" value="Genomic_DNA"/>
</dbReference>
<accession>A0A7I8KT00</accession>
<sequence>MPTSLPSTSLSLSLSLSLSHGEREREREREREATLLFVLSRDPHQNGPISLSGLAH</sequence>
<protein>
    <submittedName>
        <fullName evidence="2">Uncharacterized protein</fullName>
    </submittedName>
</protein>
<evidence type="ECO:0000313" key="2">
    <source>
        <dbReference type="EMBL" id="CAA7400134.1"/>
    </source>
</evidence>
<proteinExistence type="predicted"/>
<organism evidence="2 3">
    <name type="scientific">Spirodela intermedia</name>
    <name type="common">Intermediate duckweed</name>
    <dbReference type="NCBI Taxonomy" id="51605"/>
    <lineage>
        <taxon>Eukaryota</taxon>
        <taxon>Viridiplantae</taxon>
        <taxon>Streptophyta</taxon>
        <taxon>Embryophyta</taxon>
        <taxon>Tracheophyta</taxon>
        <taxon>Spermatophyta</taxon>
        <taxon>Magnoliopsida</taxon>
        <taxon>Liliopsida</taxon>
        <taxon>Araceae</taxon>
        <taxon>Lemnoideae</taxon>
        <taxon>Spirodela</taxon>
    </lineage>
</organism>
<keyword evidence="3" id="KW-1185">Reference proteome</keyword>
<dbReference type="Proteomes" id="UP000663760">
    <property type="component" value="Chromosome 7"/>
</dbReference>
<feature type="region of interest" description="Disordered" evidence="1">
    <location>
        <begin position="1"/>
        <end position="29"/>
    </location>
</feature>
<feature type="compositionally biased region" description="Low complexity" evidence="1">
    <location>
        <begin position="1"/>
        <end position="19"/>
    </location>
</feature>
<evidence type="ECO:0000313" key="3">
    <source>
        <dbReference type="Proteomes" id="UP000663760"/>
    </source>
</evidence>
<evidence type="ECO:0000256" key="1">
    <source>
        <dbReference type="SAM" id="MobiDB-lite"/>
    </source>
</evidence>